<gene>
    <name evidence="2" type="ORF">PCOR1329_LOCUS18602</name>
</gene>
<evidence type="ECO:0000313" key="2">
    <source>
        <dbReference type="EMBL" id="CAK0815245.1"/>
    </source>
</evidence>
<dbReference type="Proteomes" id="UP001189429">
    <property type="component" value="Unassembled WGS sequence"/>
</dbReference>
<feature type="non-terminal residue" evidence="2">
    <location>
        <position position="1"/>
    </location>
</feature>
<organism evidence="2 3">
    <name type="scientific">Prorocentrum cordatum</name>
    <dbReference type="NCBI Taxonomy" id="2364126"/>
    <lineage>
        <taxon>Eukaryota</taxon>
        <taxon>Sar</taxon>
        <taxon>Alveolata</taxon>
        <taxon>Dinophyceae</taxon>
        <taxon>Prorocentrales</taxon>
        <taxon>Prorocentraceae</taxon>
        <taxon>Prorocentrum</taxon>
    </lineage>
</organism>
<protein>
    <submittedName>
        <fullName evidence="2">Uncharacterized protein</fullName>
    </submittedName>
</protein>
<proteinExistence type="predicted"/>
<dbReference type="EMBL" id="CAUYUJ010005867">
    <property type="protein sequence ID" value="CAK0815245.1"/>
    <property type="molecule type" value="Genomic_DNA"/>
</dbReference>
<accession>A0ABN9R8M8</accession>
<evidence type="ECO:0000313" key="3">
    <source>
        <dbReference type="Proteomes" id="UP001189429"/>
    </source>
</evidence>
<keyword evidence="3" id="KW-1185">Reference proteome</keyword>
<evidence type="ECO:0000256" key="1">
    <source>
        <dbReference type="SAM" id="MobiDB-lite"/>
    </source>
</evidence>
<reference evidence="2" key="1">
    <citation type="submission" date="2023-10" db="EMBL/GenBank/DDBJ databases">
        <authorList>
            <person name="Chen Y."/>
            <person name="Shah S."/>
            <person name="Dougan E. K."/>
            <person name="Thang M."/>
            <person name="Chan C."/>
        </authorList>
    </citation>
    <scope>NUCLEOTIDE SEQUENCE [LARGE SCALE GENOMIC DNA]</scope>
</reference>
<sequence>GQRQNLAGCTFGGVEGLSTIEVTGDQLSARRRAQALVDPGAGNDLEGIETLNQQSQALARQEARLELIPKNLQRPQAARGVGGPARVVCSILFPFCMAGVLGIVETTVLKDDVPHILGVNLLDFLALVIDLPMNQAFFADAGDRSCLLAAGLGPPRGDDRSGAGRRTARLSPAPQSFSWRRGHQVSHRHRFAVEFRARQASERP</sequence>
<comment type="caution">
    <text evidence="2">The sequence shown here is derived from an EMBL/GenBank/DDBJ whole genome shotgun (WGS) entry which is preliminary data.</text>
</comment>
<feature type="region of interest" description="Disordered" evidence="1">
    <location>
        <begin position="155"/>
        <end position="184"/>
    </location>
</feature>
<feature type="non-terminal residue" evidence="2">
    <location>
        <position position="204"/>
    </location>
</feature>
<name>A0ABN9R8M8_9DINO</name>